<comment type="caution">
    <text evidence="2">The sequence shown here is derived from an EMBL/GenBank/DDBJ whole genome shotgun (WGS) entry which is preliminary data.</text>
</comment>
<evidence type="ECO:0000313" key="2">
    <source>
        <dbReference type="EMBL" id="PNF75787.1"/>
    </source>
</evidence>
<reference evidence="2 3" key="1">
    <citation type="submission" date="2018-01" db="EMBL/GenBank/DDBJ databases">
        <title>Denitrification phenotypes of diverse strains of Pseudomonas stutzeri.</title>
        <authorList>
            <person name="Milligan D.A."/>
            <person name="Bergaust L."/>
            <person name="Bakken L.R."/>
            <person name="Frostegard A."/>
        </authorList>
    </citation>
    <scope>NUCLEOTIDE SEQUENCE [LARGE SCALE GENOMIC DNA]</scope>
    <source>
        <strain evidence="2 3">DSM 50238</strain>
    </source>
</reference>
<sequence length="64" mass="6670">MRYAVLAVCCLGLAGCAGDPPDTACEVFEPPAASGPTAERDQRVEMQATGDPTVTTRTDLQDCP</sequence>
<organism evidence="2 3">
    <name type="scientific">Stutzerimonas degradans</name>
    <dbReference type="NCBI Taxonomy" id="2968968"/>
    <lineage>
        <taxon>Bacteria</taxon>
        <taxon>Pseudomonadati</taxon>
        <taxon>Pseudomonadota</taxon>
        <taxon>Gammaproteobacteria</taxon>
        <taxon>Pseudomonadales</taxon>
        <taxon>Pseudomonadaceae</taxon>
        <taxon>Stutzerimonas</taxon>
    </lineage>
</organism>
<evidence type="ECO:0000313" key="3">
    <source>
        <dbReference type="Proteomes" id="UP000235881"/>
    </source>
</evidence>
<dbReference type="RefSeq" id="WP_008568462.1">
    <property type="nucleotide sequence ID" value="NZ_CP065721.1"/>
</dbReference>
<feature type="region of interest" description="Disordered" evidence="1">
    <location>
        <begin position="27"/>
        <end position="64"/>
    </location>
</feature>
<keyword evidence="3" id="KW-1185">Reference proteome</keyword>
<dbReference type="PROSITE" id="PS51257">
    <property type="entry name" value="PROKAR_LIPOPROTEIN"/>
    <property type="match status" value="1"/>
</dbReference>
<protein>
    <submittedName>
        <fullName evidence="2">Uncharacterized protein</fullName>
    </submittedName>
</protein>
<proteinExistence type="predicted"/>
<gene>
    <name evidence="2" type="ORF">CXK95_14415</name>
</gene>
<accession>A0A8E2QC40</accession>
<evidence type="ECO:0000256" key="1">
    <source>
        <dbReference type="SAM" id="MobiDB-lite"/>
    </source>
</evidence>
<dbReference type="AlphaFoldDB" id="A0A8E2QC40"/>
<name>A0A8E2QC40_9GAMM</name>
<dbReference type="EMBL" id="POUK01000005">
    <property type="protein sequence ID" value="PNF75787.1"/>
    <property type="molecule type" value="Genomic_DNA"/>
</dbReference>
<dbReference type="Proteomes" id="UP000235881">
    <property type="component" value="Unassembled WGS sequence"/>
</dbReference>